<keyword evidence="1" id="KW-0677">Repeat</keyword>
<dbReference type="Pfam" id="PF13181">
    <property type="entry name" value="TPR_8"/>
    <property type="match status" value="1"/>
</dbReference>
<dbReference type="SUPFAM" id="SSF48452">
    <property type="entry name" value="TPR-like"/>
    <property type="match status" value="2"/>
</dbReference>
<accession>A0ABK0L9D4</accession>
<feature type="repeat" description="TPR" evidence="4">
    <location>
        <begin position="352"/>
        <end position="385"/>
    </location>
</feature>
<dbReference type="Gene3D" id="1.25.40.10">
    <property type="entry name" value="Tetratricopeptide repeat domain"/>
    <property type="match status" value="3"/>
</dbReference>
<keyword evidence="7" id="KW-1267">Proteomics identification</keyword>
<dbReference type="Ensembl" id="ENSRNOT00000155593.1">
    <property type="protein sequence ID" value="ENSRNOP00000101434.1"/>
    <property type="gene ID" value="ENSRNOG00000036603.6"/>
</dbReference>
<gene>
    <name evidence="5" type="primary">Ifit1bl</name>
</gene>
<dbReference type="GeneTree" id="ENSGT00950000182946"/>
<dbReference type="InterPro" id="IPR019734">
    <property type="entry name" value="TPR_rpt"/>
</dbReference>
<keyword evidence="2 4" id="KW-0802">TPR repeat</keyword>
<comment type="similarity">
    <text evidence="3">Belongs to the IFIT family.</text>
</comment>
<reference evidence="5" key="3">
    <citation type="submission" date="2025-09" db="UniProtKB">
        <authorList>
            <consortium name="Ensembl"/>
        </authorList>
    </citation>
    <scope>IDENTIFICATION</scope>
    <source>
        <strain evidence="5">Brown Norway</strain>
    </source>
</reference>
<proteinExistence type="evidence at protein level"/>
<evidence type="ECO:0000313" key="6">
    <source>
        <dbReference type="Proteomes" id="UP000002494"/>
    </source>
</evidence>
<dbReference type="RGD" id="1304872">
    <property type="gene designation" value="Ifit1bl"/>
</dbReference>
<dbReference type="SMART" id="SM00028">
    <property type="entry name" value="TPR"/>
    <property type="match status" value="7"/>
</dbReference>
<evidence type="ECO:0000256" key="1">
    <source>
        <dbReference type="ARBA" id="ARBA00022737"/>
    </source>
</evidence>
<reference evidence="5" key="2">
    <citation type="submission" date="2025-08" db="UniProtKB">
        <authorList>
            <consortium name="Ensembl"/>
        </authorList>
    </citation>
    <scope>IDENTIFICATION</scope>
    <source>
        <strain evidence="5">Brown Norway</strain>
    </source>
</reference>
<protein>
    <submittedName>
        <fullName evidence="5">Interferon-induced protein with tetratricopeptide repeats 1B-like</fullName>
    </submittedName>
</protein>
<feature type="repeat" description="TPR" evidence="4">
    <location>
        <begin position="263"/>
        <end position="296"/>
    </location>
</feature>
<dbReference type="InterPro" id="IPR011990">
    <property type="entry name" value="TPR-like_helical_dom_sf"/>
</dbReference>
<organism evidence="5 6">
    <name type="scientific">Rattus norvegicus</name>
    <name type="common">Rat</name>
    <dbReference type="NCBI Taxonomy" id="10116"/>
    <lineage>
        <taxon>Eukaryota</taxon>
        <taxon>Metazoa</taxon>
        <taxon>Chordata</taxon>
        <taxon>Craniata</taxon>
        <taxon>Vertebrata</taxon>
        <taxon>Euteleostomi</taxon>
        <taxon>Mammalia</taxon>
        <taxon>Eutheria</taxon>
        <taxon>Euarchontoglires</taxon>
        <taxon>Glires</taxon>
        <taxon>Rodentia</taxon>
        <taxon>Myomorpha</taxon>
        <taxon>Muroidea</taxon>
        <taxon>Muridae</taxon>
        <taxon>Murinae</taxon>
        <taxon>Rattus</taxon>
    </lineage>
</organism>
<dbReference type="Proteomes" id="UP000002494">
    <property type="component" value="Chromosome 1"/>
</dbReference>
<evidence type="ECO:0000256" key="2">
    <source>
        <dbReference type="ARBA" id="ARBA00022803"/>
    </source>
</evidence>
<name>A0ABK0L9D4_RAT</name>
<dbReference type="PANTHER" id="PTHR10271:SF16">
    <property type="entry name" value="INTERFERON-INDUCED PROTEIN WITH TETRATRICOPEPTIDE REPEATS 1B"/>
    <property type="match status" value="1"/>
</dbReference>
<reference evidence="5" key="1">
    <citation type="submission" date="2024-01" db="EMBL/GenBank/DDBJ databases">
        <title>GRCr8: a new rat reference genome assembly contstructed from accurate long reads and long range scaffolding.</title>
        <authorList>
            <person name="Doris P.A."/>
            <person name="Kalbfleisch T."/>
            <person name="Li K."/>
            <person name="Howe K."/>
            <person name="Wood J."/>
        </authorList>
    </citation>
    <scope>NUCLEOTIDE SEQUENCE [LARGE SCALE GENOMIC DNA]</scope>
    <source>
        <strain evidence="5">Brown Norway</strain>
    </source>
</reference>
<evidence type="ECO:0000313" key="5">
    <source>
        <dbReference type="Ensembl" id="ENSRNOP00000101434.1"/>
    </source>
</evidence>
<sequence length="487" mass="56818">MEISSLPWIEAQNRTLESVQGYYPSEESRRNLIHDSLVELRCHFTWELVIKDNYMPDLEAKILETEFLDTNYNMGMHNLMAYVRHLKGEQEEALQSLKEAEALIEGEQLGKRSLVTWGNCAWVHYHRGSLAEAQIYLDKVENVCREFASPFRYRMECAEIDCEEGWALLKCGGSNCTRAMACFAKALQEEPENPEYNAGYAITAFRMDFSNEISLEPLRKAVRLNPEDPHLKVLLALKLQDLGKQDEAEKHIEEALPKIPSRNNIFGYVAKFYRRKGCVEEALEFLERALKTKPSSVYLHFQIGLCHKSRVFQIKEATNMHPKGKDRERADQSIRSAIYYFEKTLDLKPTYERAYIDLAEMYAESKQFEEAEEAFQKVLSMLSNLEVHMQQEIHFRYGKFQQFHMKSENIAITHYLKGLKIEVTSIFRDKLLKALQKLAERRMQQNVHVLESLSLLGFVYRLKGDTRKAMSCYEKALRLTEELNPEF</sequence>
<evidence type="ECO:0007829" key="7">
    <source>
        <dbReference type="PeptideAtlas" id="A0ABK0L9D4"/>
    </source>
</evidence>
<dbReference type="Pfam" id="PF14559">
    <property type="entry name" value="TPR_19"/>
    <property type="match status" value="1"/>
</dbReference>
<dbReference type="PANTHER" id="PTHR10271">
    <property type="entry name" value="INTERFERON-INDUCED PROTEIN WITH TETRATRICOPEPTIDE REPEATS"/>
    <property type="match status" value="1"/>
</dbReference>
<feature type="repeat" description="TPR" evidence="4">
    <location>
        <begin position="450"/>
        <end position="483"/>
    </location>
</feature>
<evidence type="ECO:0000256" key="4">
    <source>
        <dbReference type="PROSITE-ProRule" id="PRU00339"/>
    </source>
</evidence>
<dbReference type="PROSITE" id="PS50005">
    <property type="entry name" value="TPR"/>
    <property type="match status" value="3"/>
</dbReference>
<keyword evidence="6" id="KW-1185">Reference proteome</keyword>
<evidence type="ECO:0000256" key="3">
    <source>
        <dbReference type="ARBA" id="ARBA00038336"/>
    </source>
</evidence>